<dbReference type="InterPro" id="IPR008279">
    <property type="entry name" value="PEP-util_enz_mobile_dom"/>
</dbReference>
<dbReference type="InterPro" id="IPR006319">
    <property type="entry name" value="PEP_synth"/>
</dbReference>
<dbReference type="EMBL" id="MFQH01000003">
    <property type="protein sequence ID" value="OGH78663.1"/>
    <property type="molecule type" value="Genomic_DNA"/>
</dbReference>
<organism evidence="5 6">
    <name type="scientific">Candidatus Magasanikbacteria bacterium RIFCSPLOWO2_01_FULL_40_15</name>
    <dbReference type="NCBI Taxonomy" id="1798686"/>
    <lineage>
        <taxon>Bacteria</taxon>
        <taxon>Candidatus Magasanikiibacteriota</taxon>
    </lineage>
</organism>
<dbReference type="Pfam" id="PF00391">
    <property type="entry name" value="PEP-utilizers"/>
    <property type="match status" value="1"/>
</dbReference>
<dbReference type="GO" id="GO:0005524">
    <property type="term" value="F:ATP binding"/>
    <property type="evidence" value="ECO:0007669"/>
    <property type="project" value="UniProtKB-KW"/>
</dbReference>
<dbReference type="PANTHER" id="PTHR43030:SF1">
    <property type="entry name" value="PHOSPHOENOLPYRUVATE SYNTHASE"/>
    <property type="match status" value="1"/>
</dbReference>
<comment type="caution">
    <text evidence="5">The sequence shown here is derived from an EMBL/GenBank/DDBJ whole genome shotgun (WGS) entry which is preliminary data.</text>
</comment>
<evidence type="ECO:0000313" key="6">
    <source>
        <dbReference type="Proteomes" id="UP000177040"/>
    </source>
</evidence>
<accession>A0A1F6N4T3</accession>
<dbReference type="Proteomes" id="UP000177040">
    <property type="component" value="Unassembled WGS sequence"/>
</dbReference>
<evidence type="ECO:0000256" key="1">
    <source>
        <dbReference type="ARBA" id="ARBA00007837"/>
    </source>
</evidence>
<protein>
    <recommendedName>
        <fullName evidence="4">PEP-utilising enzyme mobile domain-containing protein</fullName>
    </recommendedName>
</protein>
<feature type="domain" description="PEP-utilising enzyme mobile" evidence="4">
    <location>
        <begin position="296"/>
        <end position="366"/>
    </location>
</feature>
<sequence>MDITKLYQTQVSLTEWLEKIGHPDTAAMRIEDNNKRERLKIIKQIIDLPFDEPTQFSAREVADQSPGFQEFLKMRGHELCALRLIPLKSDLPKLRMRGQSVRDVLVWFAEQKIDPNNYKADFVPHTDENKWSTIFVVNENGIFGEIIRGGHHQLTQGFYTDHQPVAFSFDWNEWHCDTDDSDNREALEHLRAITDYLKVTEKAKQKLLDEKLNAEFAHDYLLGYFETVTTDEFGIWFIDYNRILGKMYDDFSVAQSTQTTTKIISQQTISGQIGNPGIVRGKVRIVELENIATTDFKENEILVCDMTTPEYISLMQKSAGVITNRGGILSHAAIVCRELKKPCLVGTKNATAILKTGDEIELDANKNIIKNS</sequence>
<comment type="similarity">
    <text evidence="1">Belongs to the PEP-utilizing enzyme family.</text>
</comment>
<dbReference type="SUPFAM" id="SSF52009">
    <property type="entry name" value="Phosphohistidine domain"/>
    <property type="match status" value="1"/>
</dbReference>
<evidence type="ECO:0000256" key="2">
    <source>
        <dbReference type="ARBA" id="ARBA00022741"/>
    </source>
</evidence>
<dbReference type="AlphaFoldDB" id="A0A1F6N4T3"/>
<reference evidence="5 6" key="1">
    <citation type="journal article" date="2016" name="Nat. Commun.">
        <title>Thousands of microbial genomes shed light on interconnected biogeochemical processes in an aquifer system.</title>
        <authorList>
            <person name="Anantharaman K."/>
            <person name="Brown C.T."/>
            <person name="Hug L.A."/>
            <person name="Sharon I."/>
            <person name="Castelle C.J."/>
            <person name="Probst A.J."/>
            <person name="Thomas B.C."/>
            <person name="Singh A."/>
            <person name="Wilkins M.J."/>
            <person name="Karaoz U."/>
            <person name="Brodie E.L."/>
            <person name="Williams K.H."/>
            <person name="Hubbard S.S."/>
            <person name="Banfield J.F."/>
        </authorList>
    </citation>
    <scope>NUCLEOTIDE SEQUENCE [LARGE SCALE GENOMIC DNA]</scope>
</reference>
<dbReference type="InterPro" id="IPR036637">
    <property type="entry name" value="Phosphohistidine_dom_sf"/>
</dbReference>
<evidence type="ECO:0000259" key="4">
    <source>
        <dbReference type="Pfam" id="PF00391"/>
    </source>
</evidence>
<dbReference type="PANTHER" id="PTHR43030">
    <property type="entry name" value="PHOSPHOENOLPYRUVATE SYNTHASE"/>
    <property type="match status" value="1"/>
</dbReference>
<proteinExistence type="inferred from homology"/>
<evidence type="ECO:0000256" key="3">
    <source>
        <dbReference type="ARBA" id="ARBA00022840"/>
    </source>
</evidence>
<name>A0A1F6N4T3_9BACT</name>
<dbReference type="Gene3D" id="3.50.30.10">
    <property type="entry name" value="Phosphohistidine domain"/>
    <property type="match status" value="1"/>
</dbReference>
<evidence type="ECO:0000313" key="5">
    <source>
        <dbReference type="EMBL" id="OGH78663.1"/>
    </source>
</evidence>
<dbReference type="GO" id="GO:0008986">
    <property type="term" value="F:pyruvate, water dikinase activity"/>
    <property type="evidence" value="ECO:0007669"/>
    <property type="project" value="InterPro"/>
</dbReference>
<keyword evidence="3" id="KW-0067">ATP-binding</keyword>
<keyword evidence="2" id="KW-0547">Nucleotide-binding</keyword>
<gene>
    <name evidence="5" type="ORF">A2983_04130</name>
</gene>